<reference evidence="2 3" key="1">
    <citation type="journal article" date="2018" name="IMA Fungus">
        <title>IMA Genome-F 9: Draft genome sequence of Annulohypoxylon stygium, Aspergillus mulundensis, Berkeleyomyces basicola (syn. Thielaviopsis basicola), Ceratocystis smalleyi, two Cercospora beticola strains, Coleophoma cylindrospora, Fusarium fracticaudum, Phialophora cf. hyalina, and Morchella septimelata.</title>
        <authorList>
            <person name="Wingfield B.D."/>
            <person name="Bills G.F."/>
            <person name="Dong Y."/>
            <person name="Huang W."/>
            <person name="Nel W.J."/>
            <person name="Swalarsk-Parry B.S."/>
            <person name="Vaghefi N."/>
            <person name="Wilken P.M."/>
            <person name="An Z."/>
            <person name="de Beer Z.W."/>
            <person name="De Vos L."/>
            <person name="Chen L."/>
            <person name="Duong T.A."/>
            <person name="Gao Y."/>
            <person name="Hammerbacher A."/>
            <person name="Kikkert J.R."/>
            <person name="Li Y."/>
            <person name="Li H."/>
            <person name="Li K."/>
            <person name="Li Q."/>
            <person name="Liu X."/>
            <person name="Ma X."/>
            <person name="Naidoo K."/>
            <person name="Pethybridge S.J."/>
            <person name="Sun J."/>
            <person name="Steenkamp E.T."/>
            <person name="van der Nest M.A."/>
            <person name="van Wyk S."/>
            <person name="Wingfield M.J."/>
            <person name="Xiong C."/>
            <person name="Yue Q."/>
            <person name="Zhang X."/>
        </authorList>
    </citation>
    <scope>NUCLEOTIDE SEQUENCE [LARGE SCALE GENOMIC DNA]</scope>
    <source>
        <strain evidence="2 3">BP6252</strain>
    </source>
</reference>
<evidence type="ECO:0000256" key="1">
    <source>
        <dbReference type="SAM" id="MobiDB-lite"/>
    </source>
</evidence>
<dbReference type="AlphaFoldDB" id="A0A3D8S7P4"/>
<organism evidence="2 3">
    <name type="scientific">Coleophoma cylindrospora</name>
    <dbReference type="NCBI Taxonomy" id="1849047"/>
    <lineage>
        <taxon>Eukaryota</taxon>
        <taxon>Fungi</taxon>
        <taxon>Dikarya</taxon>
        <taxon>Ascomycota</taxon>
        <taxon>Pezizomycotina</taxon>
        <taxon>Leotiomycetes</taxon>
        <taxon>Helotiales</taxon>
        <taxon>Dermateaceae</taxon>
        <taxon>Coleophoma</taxon>
    </lineage>
</organism>
<feature type="region of interest" description="Disordered" evidence="1">
    <location>
        <begin position="37"/>
        <end position="72"/>
    </location>
</feature>
<dbReference type="EMBL" id="PDLM01000003">
    <property type="protein sequence ID" value="RDW82329.1"/>
    <property type="molecule type" value="Genomic_DNA"/>
</dbReference>
<protein>
    <submittedName>
        <fullName evidence="2">Uncharacterized protein</fullName>
    </submittedName>
</protein>
<evidence type="ECO:0000313" key="3">
    <source>
        <dbReference type="Proteomes" id="UP000256645"/>
    </source>
</evidence>
<feature type="compositionally biased region" description="Basic and acidic residues" evidence="1">
    <location>
        <begin position="61"/>
        <end position="72"/>
    </location>
</feature>
<evidence type="ECO:0000313" key="2">
    <source>
        <dbReference type="EMBL" id="RDW82329.1"/>
    </source>
</evidence>
<gene>
    <name evidence="2" type="ORF">BP6252_03441</name>
</gene>
<sequence length="72" mass="8088">MTTIKNKATFQRLKSLVFGKVKVMSYVDLEEARAKRDVKESTQVAKDNGKRGRKCKSITPEAKEGTASKVRD</sequence>
<name>A0A3D8S7P4_9HELO</name>
<keyword evidence="3" id="KW-1185">Reference proteome</keyword>
<dbReference type="Proteomes" id="UP000256645">
    <property type="component" value="Unassembled WGS sequence"/>
</dbReference>
<accession>A0A3D8S7P4</accession>
<dbReference type="OrthoDB" id="5374857at2759"/>
<proteinExistence type="predicted"/>
<comment type="caution">
    <text evidence="2">The sequence shown here is derived from an EMBL/GenBank/DDBJ whole genome shotgun (WGS) entry which is preliminary data.</text>
</comment>